<dbReference type="InterPro" id="IPR029058">
    <property type="entry name" value="AB_hydrolase_fold"/>
</dbReference>
<comment type="caution">
    <text evidence="1">The sequence shown here is derived from an EMBL/GenBank/DDBJ whole genome shotgun (WGS) entry which is preliminary data.</text>
</comment>
<dbReference type="InterPro" id="IPR005152">
    <property type="entry name" value="Lipase_secreted"/>
</dbReference>
<reference evidence="1 2" key="1">
    <citation type="submission" date="2022-02" db="EMBL/GenBank/DDBJ databases">
        <title>Uncovering new skin microbiome diversity through culturing and metagenomics.</title>
        <authorList>
            <person name="Conlan S."/>
            <person name="Deming C."/>
            <person name="Nisc Comparative Sequencing Program N."/>
            <person name="Segre J.A."/>
        </authorList>
    </citation>
    <scope>NUCLEOTIDE SEQUENCE [LARGE SCALE GENOMIC DNA]</scope>
    <source>
        <strain evidence="1 2">ACRQZ</strain>
    </source>
</reference>
<proteinExistence type="predicted"/>
<dbReference type="SUPFAM" id="SSF53474">
    <property type="entry name" value="alpha/beta-Hydrolases"/>
    <property type="match status" value="1"/>
</dbReference>
<dbReference type="Proteomes" id="UP001521931">
    <property type="component" value="Unassembled WGS sequence"/>
</dbReference>
<evidence type="ECO:0000313" key="2">
    <source>
        <dbReference type="Proteomes" id="UP001521931"/>
    </source>
</evidence>
<protein>
    <submittedName>
        <fullName evidence="1">Lipase family protein</fullName>
    </submittedName>
</protein>
<dbReference type="PANTHER" id="PTHR34853:SF1">
    <property type="entry name" value="LIPASE 5"/>
    <property type="match status" value="1"/>
</dbReference>
<dbReference type="EMBL" id="JAKRCV010000050">
    <property type="protein sequence ID" value="MCG7322904.1"/>
    <property type="molecule type" value="Genomic_DNA"/>
</dbReference>
<gene>
    <name evidence="1" type="ORF">MHL29_13555</name>
</gene>
<sequence length="315" mass="32923">MVSPKTPWIGPGKRPIISYAAGTQGMGDSCAPSRQLKAMSEYETLFFKDLLLRGYIVALTDYQGLGTPGTHTYMVREAQGHAVLDMARAAQRAGFPGTDTSTPIGLSGYSQGGGAVAAAAELAASYAPELTVKGTVAGAPPADLSSAVPAKIDGTLYSAFQLYATAGLFAAYHVDPASILNDKGVALLPRVEQNCVTGLFDLAFVKSATLTKDGLPFTSSFGEEPLRTILADNRIGNRKPNAPVMITHSVSDDVIPYPVGKQLAKDWCAKGANVSFRPLLAPAHVGGILSTFALALPFFKARFGGLPQVSTCAVL</sequence>
<dbReference type="Gene3D" id="1.10.260.130">
    <property type="match status" value="1"/>
</dbReference>
<dbReference type="RefSeq" id="WP_239265337.1">
    <property type="nucleotide sequence ID" value="NZ_JAKRCV010000050.1"/>
</dbReference>
<dbReference type="Pfam" id="PF03583">
    <property type="entry name" value="LIP"/>
    <property type="match status" value="1"/>
</dbReference>
<evidence type="ECO:0000313" key="1">
    <source>
        <dbReference type="EMBL" id="MCG7322904.1"/>
    </source>
</evidence>
<organism evidence="1 2">
    <name type="scientific">Arsenicicoccus bolidensis</name>
    <dbReference type="NCBI Taxonomy" id="229480"/>
    <lineage>
        <taxon>Bacteria</taxon>
        <taxon>Bacillati</taxon>
        <taxon>Actinomycetota</taxon>
        <taxon>Actinomycetes</taxon>
        <taxon>Micrococcales</taxon>
        <taxon>Intrasporangiaceae</taxon>
        <taxon>Arsenicicoccus</taxon>
    </lineage>
</organism>
<dbReference type="Gene3D" id="3.40.50.1820">
    <property type="entry name" value="alpha/beta hydrolase"/>
    <property type="match status" value="1"/>
</dbReference>
<dbReference type="PANTHER" id="PTHR34853">
    <property type="match status" value="1"/>
</dbReference>
<name>A0ABS9Q4W0_9MICO</name>
<keyword evidence="2" id="KW-1185">Reference proteome</keyword>
<accession>A0ABS9Q4W0</accession>